<dbReference type="InterPro" id="IPR016032">
    <property type="entry name" value="Sig_transdc_resp-reg_C-effctor"/>
</dbReference>
<evidence type="ECO:0000256" key="2">
    <source>
        <dbReference type="ARBA" id="ARBA00023012"/>
    </source>
</evidence>
<dbReference type="SUPFAM" id="SSF52172">
    <property type="entry name" value="CheY-like"/>
    <property type="match status" value="1"/>
</dbReference>
<dbReference type="GO" id="GO:0000976">
    <property type="term" value="F:transcription cis-regulatory region binding"/>
    <property type="evidence" value="ECO:0007669"/>
    <property type="project" value="TreeGrafter"/>
</dbReference>
<feature type="domain" description="Response regulatory" evidence="8">
    <location>
        <begin position="2"/>
        <end position="116"/>
    </location>
</feature>
<keyword evidence="3" id="KW-0805">Transcription regulation</keyword>
<dbReference type="Gene3D" id="1.10.10.10">
    <property type="entry name" value="Winged helix-like DNA-binding domain superfamily/Winged helix DNA-binding domain"/>
    <property type="match status" value="1"/>
</dbReference>
<dbReference type="Pfam" id="PF00486">
    <property type="entry name" value="Trans_reg_C"/>
    <property type="match status" value="1"/>
</dbReference>
<evidence type="ECO:0000259" key="8">
    <source>
        <dbReference type="PROSITE" id="PS50110"/>
    </source>
</evidence>
<feature type="modified residue" description="4-aspartylphosphate" evidence="6">
    <location>
        <position position="51"/>
    </location>
</feature>
<dbReference type="PROSITE" id="PS51755">
    <property type="entry name" value="OMPR_PHOB"/>
    <property type="match status" value="1"/>
</dbReference>
<evidence type="ECO:0000256" key="1">
    <source>
        <dbReference type="ARBA" id="ARBA00022553"/>
    </source>
</evidence>
<keyword evidence="2" id="KW-0902">Two-component regulatory system</keyword>
<feature type="domain" description="OmpR/PhoB-type" evidence="9">
    <location>
        <begin position="128"/>
        <end position="226"/>
    </location>
</feature>
<keyword evidence="4 7" id="KW-0238">DNA-binding</keyword>
<dbReference type="AlphaFoldDB" id="A0A7W5ZGS2"/>
<dbReference type="CDD" id="cd00383">
    <property type="entry name" value="trans_reg_C"/>
    <property type="match status" value="1"/>
</dbReference>
<comment type="caution">
    <text evidence="10">The sequence shown here is derived from an EMBL/GenBank/DDBJ whole genome shotgun (WGS) entry which is preliminary data.</text>
</comment>
<dbReference type="InterPro" id="IPR001867">
    <property type="entry name" value="OmpR/PhoB-type_DNA-bd"/>
</dbReference>
<dbReference type="PANTHER" id="PTHR48111">
    <property type="entry name" value="REGULATOR OF RPOS"/>
    <property type="match status" value="1"/>
</dbReference>
<dbReference type="Gene3D" id="3.40.50.2300">
    <property type="match status" value="1"/>
</dbReference>
<dbReference type="FunFam" id="1.10.10.10:FF:000005">
    <property type="entry name" value="Two-component system response regulator"/>
    <property type="match status" value="1"/>
</dbReference>
<dbReference type="InterPro" id="IPR036388">
    <property type="entry name" value="WH-like_DNA-bd_sf"/>
</dbReference>
<dbReference type="InterPro" id="IPR001789">
    <property type="entry name" value="Sig_transdc_resp-reg_receiver"/>
</dbReference>
<dbReference type="PROSITE" id="PS50110">
    <property type="entry name" value="RESPONSE_REGULATORY"/>
    <property type="match status" value="1"/>
</dbReference>
<dbReference type="EMBL" id="JACIBY010000001">
    <property type="protein sequence ID" value="MBB3836900.1"/>
    <property type="molecule type" value="Genomic_DNA"/>
</dbReference>
<evidence type="ECO:0000256" key="3">
    <source>
        <dbReference type="ARBA" id="ARBA00023015"/>
    </source>
</evidence>
<feature type="DNA-binding region" description="OmpR/PhoB-type" evidence="7">
    <location>
        <begin position="128"/>
        <end position="226"/>
    </location>
</feature>
<evidence type="ECO:0000256" key="5">
    <source>
        <dbReference type="ARBA" id="ARBA00023163"/>
    </source>
</evidence>
<organism evidence="10 11">
    <name type="scientific">Runella defluvii</name>
    <dbReference type="NCBI Taxonomy" id="370973"/>
    <lineage>
        <taxon>Bacteria</taxon>
        <taxon>Pseudomonadati</taxon>
        <taxon>Bacteroidota</taxon>
        <taxon>Cytophagia</taxon>
        <taxon>Cytophagales</taxon>
        <taxon>Spirosomataceae</taxon>
        <taxon>Runella</taxon>
    </lineage>
</organism>
<dbReference type="Proteomes" id="UP000541352">
    <property type="component" value="Unassembled WGS sequence"/>
</dbReference>
<dbReference type="PANTHER" id="PTHR48111:SF22">
    <property type="entry name" value="REGULATOR OF RPOS"/>
    <property type="match status" value="1"/>
</dbReference>
<dbReference type="SMART" id="SM00448">
    <property type="entry name" value="REC"/>
    <property type="match status" value="1"/>
</dbReference>
<name>A0A7W5ZGS2_9BACT</name>
<dbReference type="SUPFAM" id="SSF46894">
    <property type="entry name" value="C-terminal effector domain of the bipartite response regulators"/>
    <property type="match status" value="1"/>
</dbReference>
<evidence type="ECO:0000313" key="11">
    <source>
        <dbReference type="Proteomes" id="UP000541352"/>
    </source>
</evidence>
<dbReference type="SMART" id="SM00862">
    <property type="entry name" value="Trans_reg_C"/>
    <property type="match status" value="1"/>
</dbReference>
<evidence type="ECO:0000256" key="4">
    <source>
        <dbReference type="ARBA" id="ARBA00023125"/>
    </source>
</evidence>
<dbReference type="InterPro" id="IPR039420">
    <property type="entry name" value="WalR-like"/>
</dbReference>
<evidence type="ECO:0000256" key="6">
    <source>
        <dbReference type="PROSITE-ProRule" id="PRU00169"/>
    </source>
</evidence>
<dbReference type="Pfam" id="PF00072">
    <property type="entry name" value="Response_reg"/>
    <property type="match status" value="1"/>
</dbReference>
<dbReference type="RefSeq" id="WP_183971654.1">
    <property type="nucleotide sequence ID" value="NZ_JACIBY010000001.1"/>
</dbReference>
<reference evidence="10 11" key="1">
    <citation type="submission" date="2020-08" db="EMBL/GenBank/DDBJ databases">
        <title>Genomic Encyclopedia of Type Strains, Phase IV (KMG-IV): sequencing the most valuable type-strain genomes for metagenomic binning, comparative biology and taxonomic classification.</title>
        <authorList>
            <person name="Goeker M."/>
        </authorList>
    </citation>
    <scope>NUCLEOTIDE SEQUENCE [LARGE SCALE GENOMIC DNA]</scope>
    <source>
        <strain evidence="10 11">DSM 17976</strain>
    </source>
</reference>
<dbReference type="GO" id="GO:0005829">
    <property type="term" value="C:cytosol"/>
    <property type="evidence" value="ECO:0007669"/>
    <property type="project" value="TreeGrafter"/>
</dbReference>
<evidence type="ECO:0000313" key="10">
    <source>
        <dbReference type="EMBL" id="MBB3836900.1"/>
    </source>
</evidence>
<gene>
    <name evidence="10" type="ORF">FHS57_000882</name>
</gene>
<protein>
    <submittedName>
        <fullName evidence="10">Two-component system copper resistance phosphate regulon response regulator CusR</fullName>
    </submittedName>
</protein>
<dbReference type="GO" id="GO:0032993">
    <property type="term" value="C:protein-DNA complex"/>
    <property type="evidence" value="ECO:0007669"/>
    <property type="project" value="TreeGrafter"/>
</dbReference>
<dbReference type="GO" id="GO:0000156">
    <property type="term" value="F:phosphorelay response regulator activity"/>
    <property type="evidence" value="ECO:0007669"/>
    <property type="project" value="TreeGrafter"/>
</dbReference>
<keyword evidence="5" id="KW-0804">Transcription</keyword>
<dbReference type="InterPro" id="IPR011006">
    <property type="entry name" value="CheY-like_superfamily"/>
</dbReference>
<accession>A0A7W5ZGS2</accession>
<keyword evidence="11" id="KW-1185">Reference proteome</keyword>
<dbReference type="Gene3D" id="6.10.250.690">
    <property type="match status" value="1"/>
</dbReference>
<dbReference type="CDD" id="cd19935">
    <property type="entry name" value="REC_OmpR_CusR-like"/>
    <property type="match status" value="1"/>
</dbReference>
<dbReference type="GO" id="GO:0006355">
    <property type="term" value="P:regulation of DNA-templated transcription"/>
    <property type="evidence" value="ECO:0007669"/>
    <property type="project" value="InterPro"/>
</dbReference>
<proteinExistence type="predicted"/>
<keyword evidence="1 6" id="KW-0597">Phosphoprotein</keyword>
<evidence type="ECO:0000256" key="7">
    <source>
        <dbReference type="PROSITE-ProRule" id="PRU01091"/>
    </source>
</evidence>
<sequence>MKLLVVEDDVKTVQSIRQGLEENGYEVDIAYDGKIGHLLAKRTSYDLIITDVIVPELNGVEFCKLLRQEGIRTPVVMLTALGAIEEKLMGFDAGADDYLVKPFDFSELLARVRALLNRTSDSFPITSSTSLSYHDLEMNIDTRIVKRQGKRIDLTAKEFSLLEYLLKNTGRVLTKVDIAEKIWDIRFDTGTNVIEVYITLLRKKIDKDFSEKLIHTVYGVGYVLKLDQ</sequence>
<evidence type="ECO:0000259" key="9">
    <source>
        <dbReference type="PROSITE" id="PS51755"/>
    </source>
</evidence>